<evidence type="ECO:0000313" key="1">
    <source>
        <dbReference type="EMBL" id="PWN47578.1"/>
    </source>
</evidence>
<keyword evidence="2" id="KW-1185">Reference proteome</keyword>
<gene>
    <name evidence="1" type="ORF">IE53DRAFT_390290</name>
</gene>
<protein>
    <submittedName>
        <fullName evidence="1">Cullin-domain-containing protein</fullName>
    </submittedName>
</protein>
<sequence length="856" mass="95443">MWNRLAKAISQIQNRNISALSYEEHYRYAYNLVLYQQGDMLYNGVRKQIEQHLNKLCVERIVPAFPPGGATAVSAGILLPDFKQVVPNSSSSTSPSSKGKQKAGGPATAANDDGGASSHIANSNLGMTATQGGDRADAVARTQAGERLMKAIRDAWLDHRDCMSKLSDVLKYVDRVHVPNTSNPTIWILGLELFRDSVVRSSKYPIQIHLYSTLLTHIQIEREGSVISRSLVKSNVDMLGDLTHPKPGLPSSQQPTVYAHDFEPAFLATSAAFYKAEAERLLDTSDAARYLAHVEKRLQEETGRVSVYLKPETQTPLRALLEKQFLSSHLGTILDMPGSGLVTMLDEDRRDDLGRLYRLFNRVSEGPQALRLGLKAYITSKGKLINDSVNAPTSSKSLDAAAPADGPSASNEAPNADGDAPALSSKERGKGRAREGASTGEASTPQATMALRWVEEVLDFKFKFDSIFSTSLQSDKGCESSINEAFESFVNSNPRAPEFISLFIDENLKKGLKGKTEEEVDDVLNKTISVFRFLHEKDVFERYYKQHLAKRLLQGRSVSDDAERGMMAKLKVECGHGYVQKLQGMLNDMKVSEDAMNEFTRSLKNSNRPMPFDISVNVLTSTYWPISAQAQPCTMAPSMVEARRRFEGFYQSKHSGRILTWHPNLGNADVRVTFKSRKHELNVSTYALIVLLLFEDIAEGETLAYDDIAANTGIPEADLQRTLQSLACAKYKILVKEPKGREIAKTDKFLFNSGFTCPLARIKIAQVAARVENAGERKETTEKVEEERKNQIEACIVRVMKDRKTMTHNDLVNEVVRQLASRFQPNLSLVKKRIESLLDREYLERAEARNVYNYLA</sequence>
<dbReference type="EMBL" id="KZ820393">
    <property type="protein sequence ID" value="PWN47578.1"/>
    <property type="molecule type" value="Genomic_DNA"/>
</dbReference>
<reference evidence="1 2" key="1">
    <citation type="journal article" date="2018" name="Mol. Biol. Evol.">
        <title>Broad Genomic Sampling Reveals a Smut Pathogenic Ancestry of the Fungal Clade Ustilaginomycotina.</title>
        <authorList>
            <person name="Kijpornyongpan T."/>
            <person name="Mondo S.J."/>
            <person name="Barry K."/>
            <person name="Sandor L."/>
            <person name="Lee J."/>
            <person name="Lipzen A."/>
            <person name="Pangilinan J."/>
            <person name="LaButti K."/>
            <person name="Hainaut M."/>
            <person name="Henrissat B."/>
            <person name="Grigoriev I.V."/>
            <person name="Spatafora J.W."/>
            <person name="Aime M.C."/>
        </authorList>
    </citation>
    <scope>NUCLEOTIDE SEQUENCE [LARGE SCALE GENOMIC DNA]</scope>
    <source>
        <strain evidence="1 2">SA 807</strain>
    </source>
</reference>
<organism evidence="1 2">
    <name type="scientific">Violaceomyces palustris</name>
    <dbReference type="NCBI Taxonomy" id="1673888"/>
    <lineage>
        <taxon>Eukaryota</taxon>
        <taxon>Fungi</taxon>
        <taxon>Dikarya</taxon>
        <taxon>Basidiomycota</taxon>
        <taxon>Ustilaginomycotina</taxon>
        <taxon>Ustilaginomycetes</taxon>
        <taxon>Violaceomycetales</taxon>
        <taxon>Violaceomycetaceae</taxon>
        <taxon>Violaceomyces</taxon>
    </lineage>
</organism>
<dbReference type="Proteomes" id="UP000245626">
    <property type="component" value="Unassembled WGS sequence"/>
</dbReference>
<proteinExistence type="predicted"/>
<evidence type="ECO:0000313" key="2">
    <source>
        <dbReference type="Proteomes" id="UP000245626"/>
    </source>
</evidence>
<accession>A0ACD0NP41</accession>
<name>A0ACD0NP41_9BASI</name>